<dbReference type="SUPFAM" id="SSF46785">
    <property type="entry name" value="Winged helix' DNA-binding domain"/>
    <property type="match status" value="1"/>
</dbReference>
<dbReference type="PRINTS" id="PR00039">
    <property type="entry name" value="HTHLYSR"/>
</dbReference>
<evidence type="ECO:0000256" key="1">
    <source>
        <dbReference type="ARBA" id="ARBA00009437"/>
    </source>
</evidence>
<comment type="similarity">
    <text evidence="1">Belongs to the LysR transcriptional regulatory family.</text>
</comment>
<accession>A0A1Y2LEM2</accession>
<protein>
    <submittedName>
        <fullName evidence="6">LysR family transcriptional regulator</fullName>
    </submittedName>
</protein>
<dbReference type="PANTHER" id="PTHR30537">
    <property type="entry name" value="HTH-TYPE TRANSCRIPTIONAL REGULATOR"/>
    <property type="match status" value="1"/>
</dbReference>
<dbReference type="InterPro" id="IPR005119">
    <property type="entry name" value="LysR_subst-bd"/>
</dbReference>
<dbReference type="Proteomes" id="UP000193396">
    <property type="component" value="Unassembled WGS sequence"/>
</dbReference>
<dbReference type="Pfam" id="PF00126">
    <property type="entry name" value="HTH_1"/>
    <property type="match status" value="1"/>
</dbReference>
<dbReference type="InterPro" id="IPR036390">
    <property type="entry name" value="WH_DNA-bd_sf"/>
</dbReference>
<feature type="domain" description="HTH lysR-type" evidence="5">
    <location>
        <begin position="6"/>
        <end position="63"/>
    </location>
</feature>
<dbReference type="STRING" id="1293890.TALK_05235"/>
<keyword evidence="3" id="KW-0238">DNA-binding</keyword>
<comment type="caution">
    <text evidence="6">The sequence shown here is derived from an EMBL/GenBank/DDBJ whole genome shotgun (WGS) entry which is preliminary data.</text>
</comment>
<evidence type="ECO:0000256" key="2">
    <source>
        <dbReference type="ARBA" id="ARBA00023015"/>
    </source>
</evidence>
<gene>
    <name evidence="6" type="ORF">TALK_05235</name>
</gene>
<dbReference type="InterPro" id="IPR000847">
    <property type="entry name" value="LysR_HTH_N"/>
</dbReference>
<dbReference type="InterPro" id="IPR058163">
    <property type="entry name" value="LysR-type_TF_proteobact-type"/>
</dbReference>
<dbReference type="RefSeq" id="WP_085616633.1">
    <property type="nucleotide sequence ID" value="NZ_JBLXAE010000003.1"/>
</dbReference>
<organism evidence="6 7">
    <name type="scientific">Thalassospira alkalitolerans</name>
    <dbReference type="NCBI Taxonomy" id="1293890"/>
    <lineage>
        <taxon>Bacteria</taxon>
        <taxon>Pseudomonadati</taxon>
        <taxon>Pseudomonadota</taxon>
        <taxon>Alphaproteobacteria</taxon>
        <taxon>Rhodospirillales</taxon>
        <taxon>Thalassospiraceae</taxon>
        <taxon>Thalassospira</taxon>
    </lineage>
</organism>
<dbReference type="InterPro" id="IPR036388">
    <property type="entry name" value="WH-like_DNA-bd_sf"/>
</dbReference>
<evidence type="ECO:0000259" key="5">
    <source>
        <dbReference type="PROSITE" id="PS50931"/>
    </source>
</evidence>
<proteinExistence type="inferred from homology"/>
<dbReference type="Gene3D" id="1.10.10.10">
    <property type="entry name" value="Winged helix-like DNA-binding domain superfamily/Winged helix DNA-binding domain"/>
    <property type="match status" value="1"/>
</dbReference>
<keyword evidence="2" id="KW-0805">Transcription regulation</keyword>
<dbReference type="GO" id="GO:0043565">
    <property type="term" value="F:sequence-specific DNA binding"/>
    <property type="evidence" value="ECO:0007669"/>
    <property type="project" value="TreeGrafter"/>
</dbReference>
<dbReference type="PROSITE" id="PS50931">
    <property type="entry name" value="HTH_LYSR"/>
    <property type="match status" value="1"/>
</dbReference>
<dbReference type="PANTHER" id="PTHR30537:SF74">
    <property type="entry name" value="HTH-TYPE TRANSCRIPTIONAL REGULATOR TRPI"/>
    <property type="match status" value="1"/>
</dbReference>
<keyword evidence="4" id="KW-0804">Transcription</keyword>
<dbReference type="Pfam" id="PF03466">
    <property type="entry name" value="LysR_substrate"/>
    <property type="match status" value="1"/>
</dbReference>
<evidence type="ECO:0000256" key="3">
    <source>
        <dbReference type="ARBA" id="ARBA00023125"/>
    </source>
</evidence>
<dbReference type="Gene3D" id="3.40.190.10">
    <property type="entry name" value="Periplasmic binding protein-like II"/>
    <property type="match status" value="2"/>
</dbReference>
<dbReference type="AlphaFoldDB" id="A0A1Y2LEM2"/>
<dbReference type="FunFam" id="1.10.10.10:FF:000038">
    <property type="entry name" value="Glycine cleavage system transcriptional activator"/>
    <property type="match status" value="1"/>
</dbReference>
<dbReference type="EMBL" id="JFKB01000003">
    <property type="protein sequence ID" value="OSQ49026.1"/>
    <property type="molecule type" value="Genomic_DNA"/>
</dbReference>
<keyword evidence="7" id="KW-1185">Reference proteome</keyword>
<evidence type="ECO:0000313" key="7">
    <source>
        <dbReference type="Proteomes" id="UP000193396"/>
    </source>
</evidence>
<dbReference type="GO" id="GO:0003700">
    <property type="term" value="F:DNA-binding transcription factor activity"/>
    <property type="evidence" value="ECO:0007669"/>
    <property type="project" value="InterPro"/>
</dbReference>
<dbReference type="CDD" id="cd08432">
    <property type="entry name" value="PBP2_GcdR_TrpI_HvrB_AmpR_like"/>
    <property type="match status" value="1"/>
</dbReference>
<name>A0A1Y2LEM2_9PROT</name>
<dbReference type="GO" id="GO:0006351">
    <property type="term" value="P:DNA-templated transcription"/>
    <property type="evidence" value="ECO:0007669"/>
    <property type="project" value="TreeGrafter"/>
</dbReference>
<sequence length="313" mass="35390">MKRRPLPLNALRSFEVAGRLESFTKASHELNVTQGAVSRQVQHLEDVLGRQLFERQHRRLKLTRPGRNLLVSLTAAFDSIELAVSRIENRPDDTQLKVLSPLTFAMRWIVPRLGRFQMEHPDLQVQLGTYSDDAAPVDFNETDIAIRFADVPGDQLVHEFLTGERLLPVCHPNLAKELDKPEDLAKVALLHCSAQREDWRIWLSGTGIKGVDPDRGPVFATLDMAMEAAASGFGVVISDPAMIGEYVLTKRLMVPFDLPIDSPYAYSLCYPEGRLERRKVRAFRDWLMAEIKLESDKRNIAQLKSGVPETPQK</sequence>
<dbReference type="SUPFAM" id="SSF53850">
    <property type="entry name" value="Periplasmic binding protein-like II"/>
    <property type="match status" value="1"/>
</dbReference>
<reference evidence="6 7" key="1">
    <citation type="submission" date="2014-03" db="EMBL/GenBank/DDBJ databases">
        <title>The draft genome sequence of Thalassospira alkalitolerans JCM 18968.</title>
        <authorList>
            <person name="Lai Q."/>
            <person name="Shao Z."/>
        </authorList>
    </citation>
    <scope>NUCLEOTIDE SEQUENCE [LARGE SCALE GENOMIC DNA]</scope>
    <source>
        <strain evidence="6 7">JCM 18968</strain>
    </source>
</reference>
<evidence type="ECO:0000313" key="6">
    <source>
        <dbReference type="EMBL" id="OSQ49026.1"/>
    </source>
</evidence>
<dbReference type="OrthoDB" id="9794694at2"/>
<evidence type="ECO:0000256" key="4">
    <source>
        <dbReference type="ARBA" id="ARBA00023163"/>
    </source>
</evidence>